<dbReference type="SMART" id="SM00939">
    <property type="entry name" value="PepX_C"/>
    <property type="match status" value="1"/>
</dbReference>
<protein>
    <submittedName>
        <fullName evidence="4">CocE/NonD family hydrolase</fullName>
    </submittedName>
</protein>
<dbReference type="SUPFAM" id="SSF49785">
    <property type="entry name" value="Galactose-binding domain-like"/>
    <property type="match status" value="1"/>
</dbReference>
<dbReference type="NCBIfam" id="TIGR00976">
    <property type="entry name" value="CocE_NonD"/>
    <property type="match status" value="1"/>
</dbReference>
<comment type="caution">
    <text evidence="4">The sequence shown here is derived from an EMBL/GenBank/DDBJ whole genome shotgun (WGS) entry which is preliminary data.</text>
</comment>
<proteinExistence type="predicted"/>
<dbReference type="EMBL" id="SOZE01000003">
    <property type="protein sequence ID" value="TFF39756.1"/>
    <property type="molecule type" value="Genomic_DNA"/>
</dbReference>
<feature type="chain" id="PRO_5021323712" evidence="2">
    <location>
        <begin position="19"/>
        <end position="616"/>
    </location>
</feature>
<dbReference type="InterPro" id="IPR008979">
    <property type="entry name" value="Galactose-bd-like_sf"/>
</dbReference>
<dbReference type="InterPro" id="IPR005674">
    <property type="entry name" value="CocE/Ser_esterase"/>
</dbReference>
<dbReference type="Gene3D" id="3.40.50.1820">
    <property type="entry name" value="alpha/beta hydrolase"/>
    <property type="match status" value="1"/>
</dbReference>
<evidence type="ECO:0000256" key="1">
    <source>
        <dbReference type="ARBA" id="ARBA00022801"/>
    </source>
</evidence>
<keyword evidence="5" id="KW-1185">Reference proteome</keyword>
<dbReference type="InterPro" id="IPR050585">
    <property type="entry name" value="Xaa-Pro_dipeptidyl-ppase/CocE"/>
</dbReference>
<dbReference type="Gene3D" id="1.10.3020.10">
    <property type="entry name" value="alpha-amino acid ester hydrolase ( Helical cap domain)"/>
    <property type="match status" value="1"/>
</dbReference>
<dbReference type="SUPFAM" id="SSF53474">
    <property type="entry name" value="alpha/beta-Hydrolases"/>
    <property type="match status" value="1"/>
</dbReference>
<dbReference type="RefSeq" id="WP_133227331.1">
    <property type="nucleotide sequence ID" value="NZ_SOZE01000003.1"/>
</dbReference>
<evidence type="ECO:0000313" key="4">
    <source>
        <dbReference type="EMBL" id="TFF39756.1"/>
    </source>
</evidence>
<dbReference type="OrthoDB" id="319764at2"/>
<evidence type="ECO:0000256" key="2">
    <source>
        <dbReference type="SAM" id="SignalP"/>
    </source>
</evidence>
<dbReference type="InterPro" id="IPR029058">
    <property type="entry name" value="AB_hydrolase_fold"/>
</dbReference>
<dbReference type="PANTHER" id="PTHR43056:SF10">
    <property type="entry name" value="COCE_NOND FAMILY, PUTATIVE (AFU_ORTHOLOGUE AFUA_7G00600)-RELATED"/>
    <property type="match status" value="1"/>
</dbReference>
<organism evidence="4 5">
    <name type="scientific">Mucilaginibacter psychrotolerans</name>
    <dbReference type="NCBI Taxonomy" id="1524096"/>
    <lineage>
        <taxon>Bacteria</taxon>
        <taxon>Pseudomonadati</taxon>
        <taxon>Bacteroidota</taxon>
        <taxon>Sphingobacteriia</taxon>
        <taxon>Sphingobacteriales</taxon>
        <taxon>Sphingobacteriaceae</taxon>
        <taxon>Mucilaginibacter</taxon>
    </lineage>
</organism>
<feature type="domain" description="Xaa-Pro dipeptidyl-peptidase C-terminal" evidence="3">
    <location>
        <begin position="356"/>
        <end position="611"/>
    </location>
</feature>
<reference evidence="4 5" key="1">
    <citation type="journal article" date="2017" name="Int. J. Syst. Evol. Microbiol.">
        <title>Mucilaginibacterpsychrotolerans sp. nov., isolated from peatlands.</title>
        <authorList>
            <person name="Deng Y."/>
            <person name="Shen L."/>
            <person name="Xu B."/>
            <person name="Liu Y."/>
            <person name="Gu Z."/>
            <person name="Liu H."/>
            <person name="Zhou Y."/>
        </authorList>
    </citation>
    <scope>NUCLEOTIDE SEQUENCE [LARGE SCALE GENOMIC DNA]</scope>
    <source>
        <strain evidence="4 5">NH7-4</strain>
    </source>
</reference>
<dbReference type="Pfam" id="PF08530">
    <property type="entry name" value="PepX_C"/>
    <property type="match status" value="1"/>
</dbReference>
<keyword evidence="1 4" id="KW-0378">Hydrolase</keyword>
<keyword evidence="2" id="KW-0732">Signal</keyword>
<dbReference type="PANTHER" id="PTHR43056">
    <property type="entry name" value="PEPTIDASE S9 PROLYL OLIGOPEPTIDASE"/>
    <property type="match status" value="1"/>
</dbReference>
<name>A0A4Y8SN26_9SPHI</name>
<dbReference type="AlphaFoldDB" id="A0A4Y8SN26"/>
<dbReference type="InterPro" id="IPR000383">
    <property type="entry name" value="Xaa-Pro-like_dom"/>
</dbReference>
<gene>
    <name evidence="4" type="ORF">E2R66_05155</name>
</gene>
<evidence type="ECO:0000313" key="5">
    <source>
        <dbReference type="Proteomes" id="UP000297540"/>
    </source>
</evidence>
<sequence length="616" mass="69872">MKKFTLLFITLFPLIVAAQNPDSVWFVNNYIKKEVSIPMRDGVKLFTSIYIPKDQTEKHPILISRTPYSVAPYGAAYRSYWRSYMMRYCREGYIIVNQDVRGKYMSEGKFEVVRPFNPNKKTKQDIDEASDSYDTIDWLVKNIANNNGKVGAIGISFPGFYATMVALSGHPALKVVSPQAPVTDRFFGDDDHHNGVMMLMDAFDFQVVYGFTAPSRKPSVNGALGNLKFDSQDNYDLYLKMGAMPNFTKLSGDTMKFWSDMMEHPNLDAWWKARDARAGIKNIKPAMLVTGGLFDAEDAYGAWHTYQALVKQSPATNSKLVIGPWYHGQWASKDGTRLGNVQFGSNTAAYYQDLEVPYFNYYLKGKGADTLSKATIFFSGENKWRSFSQWPLADIQYTPVYLEQNGALSFNQIQTFAPSFDTYISDPAKPVPYTEKVHAYRTREYMDDDQRFASRRTDVLTYDGGVLAEDLTLAGPVVADLLVELSSTDADFVVKIIDVLPDNTTADPITKYPMGGYQMLVRAEIMRGKFRNSFERPEPFVPGQTTQVKFTLPDVAHTFKKGHKLMIQIQSTWFPLTDRNPQQFVPNINKASDADFVKETIKVYHNQSKIILPVVK</sequence>
<dbReference type="GO" id="GO:0008239">
    <property type="term" value="F:dipeptidyl-peptidase activity"/>
    <property type="evidence" value="ECO:0007669"/>
    <property type="project" value="InterPro"/>
</dbReference>
<dbReference type="Pfam" id="PF02129">
    <property type="entry name" value="Peptidase_S15"/>
    <property type="match status" value="1"/>
</dbReference>
<evidence type="ECO:0000259" key="3">
    <source>
        <dbReference type="SMART" id="SM00939"/>
    </source>
</evidence>
<dbReference type="Proteomes" id="UP000297540">
    <property type="component" value="Unassembled WGS sequence"/>
</dbReference>
<accession>A0A4Y8SN26</accession>
<dbReference type="Gene3D" id="2.60.120.260">
    <property type="entry name" value="Galactose-binding domain-like"/>
    <property type="match status" value="1"/>
</dbReference>
<feature type="signal peptide" evidence="2">
    <location>
        <begin position="1"/>
        <end position="18"/>
    </location>
</feature>
<dbReference type="InterPro" id="IPR013736">
    <property type="entry name" value="Xaa-Pro_dipept_C"/>
</dbReference>